<name>A0A0S2SCU1_9GAMM</name>
<reference evidence="11 13" key="2">
    <citation type="journal article" date="2016" name="Genome Announc.">
        <title>Complete Genome Sequence of the Highly Virulent Aeromonas schubertii Strain WL1483, Isolated from Diseased Snakehead Fish (Channa argus) in China.</title>
        <authorList>
            <person name="Liu L."/>
            <person name="Li N."/>
            <person name="Zhang D."/>
            <person name="Fu X."/>
            <person name="Shi C."/>
            <person name="Lin Q."/>
            <person name="Hao G."/>
        </authorList>
    </citation>
    <scope>NUCLEOTIDE SEQUENCE [LARGE SCALE GENOMIC DNA]</scope>
    <source>
        <strain evidence="11 13">WL1483</strain>
    </source>
</reference>
<evidence type="ECO:0000313" key="13">
    <source>
        <dbReference type="Proteomes" id="UP000058114"/>
    </source>
</evidence>
<evidence type="ECO:0000256" key="7">
    <source>
        <dbReference type="ARBA" id="ARBA00041803"/>
    </source>
</evidence>
<dbReference type="RefSeq" id="WP_050664976.1">
    <property type="nucleotide sequence ID" value="NZ_CDDB01000011.1"/>
</dbReference>
<dbReference type="CDD" id="cd02563">
    <property type="entry name" value="PseudoU_synth_TruC"/>
    <property type="match status" value="1"/>
</dbReference>
<dbReference type="GO" id="GO:0003723">
    <property type="term" value="F:RNA binding"/>
    <property type="evidence" value="ECO:0007669"/>
    <property type="project" value="InterPro"/>
</dbReference>
<evidence type="ECO:0000259" key="10">
    <source>
        <dbReference type="Pfam" id="PF00849"/>
    </source>
</evidence>
<dbReference type="Gene3D" id="3.30.2350.10">
    <property type="entry name" value="Pseudouridine synthase"/>
    <property type="match status" value="1"/>
</dbReference>
<comment type="catalytic activity">
    <reaction evidence="3">
        <text>uridine(65) in tRNA = pseudouridine(65) in tRNA</text>
        <dbReference type="Rhea" id="RHEA:42536"/>
        <dbReference type="Rhea" id="RHEA-COMP:10103"/>
        <dbReference type="Rhea" id="RHEA-COMP:10104"/>
        <dbReference type="ChEBI" id="CHEBI:65314"/>
        <dbReference type="ChEBI" id="CHEBI:65315"/>
        <dbReference type="EC" id="5.4.99.26"/>
    </reaction>
</comment>
<dbReference type="AlphaFoldDB" id="A0A0S2SCU1"/>
<sequence>MRLELLYQDDWLVAVNKPSGLLVHRSWLDKHETRFAMQMTRDLIGGRHVYPVHRLDRPTSGVLLFALDPQTARTLTEAFANRQVHKEYLALVRGWVPEQGLIDYPLKEQLDKIADAFSSPDKPAQDAVTSYRRLQRVELPHAVSKKHPTSRYSLVRLHPHTGRKHQLRRHLDHIFHPIIGDTTHGDGRHNRFFKQELGSDRLLLISRNLSFTHPVLKVPMRIQAPLGREVLALFERLGWPASESDY</sequence>
<dbReference type="PANTHER" id="PTHR21600">
    <property type="entry name" value="MITOCHONDRIAL RNA PSEUDOURIDINE SYNTHASE"/>
    <property type="match status" value="1"/>
</dbReference>
<comment type="function">
    <text evidence="4">Responsible for synthesis of pseudouridine from uracil-65 in transfer RNAs.</text>
</comment>
<evidence type="ECO:0000256" key="1">
    <source>
        <dbReference type="ARBA" id="ARBA00022694"/>
    </source>
</evidence>
<dbReference type="GO" id="GO:0008033">
    <property type="term" value="P:tRNA processing"/>
    <property type="evidence" value="ECO:0007669"/>
    <property type="project" value="UniProtKB-KW"/>
</dbReference>
<dbReference type="Pfam" id="PF00849">
    <property type="entry name" value="PseudoU_synth_2"/>
    <property type="match status" value="1"/>
</dbReference>
<evidence type="ECO:0000313" key="14">
    <source>
        <dbReference type="Proteomes" id="UP000774958"/>
    </source>
</evidence>
<evidence type="ECO:0000256" key="8">
    <source>
        <dbReference type="ARBA" id="ARBA00041975"/>
    </source>
</evidence>
<dbReference type="Proteomes" id="UP000774958">
    <property type="component" value="Unassembled WGS sequence"/>
</dbReference>
<reference evidence="13" key="1">
    <citation type="submission" date="2015-10" db="EMBL/GenBank/DDBJ databases">
        <title>Complete Genome Sequence of Aeromonas schubertii strain WL1483.</title>
        <authorList>
            <person name="Liu L."/>
        </authorList>
    </citation>
    <scope>NUCLEOTIDE SEQUENCE [LARGE SCALE GENOMIC DNA]</scope>
    <source>
        <strain evidence="13">WL1483</strain>
    </source>
</reference>
<evidence type="ECO:0000256" key="3">
    <source>
        <dbReference type="ARBA" id="ARBA00036607"/>
    </source>
</evidence>
<evidence type="ECO:0000256" key="2">
    <source>
        <dbReference type="ARBA" id="ARBA00023235"/>
    </source>
</evidence>
<dbReference type="PROSITE" id="PS01129">
    <property type="entry name" value="PSI_RLU"/>
    <property type="match status" value="1"/>
</dbReference>
<dbReference type="KEGG" id="asr:WL1483_130"/>
<dbReference type="EMBL" id="CP013067">
    <property type="protein sequence ID" value="ALP39549.1"/>
    <property type="molecule type" value="Genomic_DNA"/>
</dbReference>
<dbReference type="PANTHER" id="PTHR21600:SF56">
    <property type="entry name" value="TRNA PSEUDOURIDINE SYNTHASE C"/>
    <property type="match status" value="1"/>
</dbReference>
<dbReference type="InterPro" id="IPR006224">
    <property type="entry name" value="PsdUridine_synth_RluA-like_CS"/>
</dbReference>
<dbReference type="NCBIfam" id="NF008321">
    <property type="entry name" value="PRK11112.1"/>
    <property type="match status" value="1"/>
</dbReference>
<dbReference type="PATRIC" id="fig|652.5.peg.1116"/>
<evidence type="ECO:0000313" key="12">
    <source>
        <dbReference type="EMBL" id="MBZ6067721.1"/>
    </source>
</evidence>
<dbReference type="STRING" id="652.WL1483_130"/>
<keyword evidence="14" id="KW-1185">Reference proteome</keyword>
<accession>A0A0S2SCU1</accession>
<keyword evidence="2 12" id="KW-0413">Isomerase</keyword>
<evidence type="ECO:0000256" key="4">
    <source>
        <dbReference type="ARBA" id="ARBA00037670"/>
    </source>
</evidence>
<dbReference type="GO" id="GO:0160149">
    <property type="term" value="F:tRNA pseudouridine(65) synthase activity"/>
    <property type="evidence" value="ECO:0007669"/>
    <property type="project" value="UniProtKB-EC"/>
</dbReference>
<evidence type="ECO:0000313" key="11">
    <source>
        <dbReference type="EMBL" id="ALP39549.1"/>
    </source>
</evidence>
<reference evidence="12 14" key="3">
    <citation type="submission" date="2021-09" db="EMBL/GenBank/DDBJ databases">
        <title>Aeromonas schubertii isolated from Asian sea bass.</title>
        <authorList>
            <person name="Pinpimai K."/>
        </authorList>
    </citation>
    <scope>NUCLEOTIDE SEQUENCE [LARGE SCALE GENOMIC DNA]</scope>
    <source>
        <strain evidence="12 14">CHULA2021a</strain>
    </source>
</reference>
<dbReference type="InterPro" id="IPR020103">
    <property type="entry name" value="PsdUridine_synth_cat_dom_sf"/>
</dbReference>
<dbReference type="EMBL" id="JAIRBT010000025">
    <property type="protein sequence ID" value="MBZ6067721.1"/>
    <property type="molecule type" value="Genomic_DNA"/>
</dbReference>
<keyword evidence="1" id="KW-0819">tRNA processing</keyword>
<proteinExistence type="predicted"/>
<evidence type="ECO:0000256" key="6">
    <source>
        <dbReference type="ARBA" id="ARBA00040675"/>
    </source>
</evidence>
<dbReference type="EC" id="5.4.99.26" evidence="5"/>
<evidence type="ECO:0000256" key="5">
    <source>
        <dbReference type="ARBA" id="ARBA00038943"/>
    </source>
</evidence>
<gene>
    <name evidence="11" type="primary">truC</name>
    <name evidence="12" type="ORF">LA374_16110</name>
    <name evidence="11" type="ORF">WL1483_130</name>
</gene>
<organism evidence="11 13">
    <name type="scientific">Aeromonas schubertii</name>
    <dbReference type="NCBI Taxonomy" id="652"/>
    <lineage>
        <taxon>Bacteria</taxon>
        <taxon>Pseudomonadati</taxon>
        <taxon>Pseudomonadota</taxon>
        <taxon>Gammaproteobacteria</taxon>
        <taxon>Aeromonadales</taxon>
        <taxon>Aeromonadaceae</taxon>
        <taxon>Aeromonas</taxon>
    </lineage>
</organism>
<protein>
    <recommendedName>
        <fullName evidence="6">tRNA pseudouridine synthase C</fullName>
        <ecNumber evidence="5">5.4.99.26</ecNumber>
    </recommendedName>
    <alternativeName>
        <fullName evidence="8">tRNA pseudouridine(65) synthase</fullName>
    </alternativeName>
    <alternativeName>
        <fullName evidence="9">tRNA pseudouridylate synthase C</fullName>
    </alternativeName>
    <alternativeName>
        <fullName evidence="7">tRNA-uridine isomerase C</fullName>
    </alternativeName>
</protein>
<evidence type="ECO:0000256" key="9">
    <source>
        <dbReference type="ARBA" id="ARBA00043049"/>
    </source>
</evidence>
<dbReference type="InterPro" id="IPR006145">
    <property type="entry name" value="PsdUridine_synth_RsuA/RluA"/>
</dbReference>
<dbReference type="Proteomes" id="UP000058114">
    <property type="component" value="Chromosome"/>
</dbReference>
<dbReference type="SUPFAM" id="SSF55120">
    <property type="entry name" value="Pseudouridine synthase"/>
    <property type="match status" value="1"/>
</dbReference>
<dbReference type="OrthoDB" id="9807829at2"/>
<dbReference type="InterPro" id="IPR050188">
    <property type="entry name" value="RluA_PseudoU_synthase"/>
</dbReference>
<dbReference type="GO" id="GO:0000455">
    <property type="term" value="P:enzyme-directed rRNA pseudouridine synthesis"/>
    <property type="evidence" value="ECO:0007669"/>
    <property type="project" value="TreeGrafter"/>
</dbReference>
<feature type="domain" description="Pseudouridine synthase RsuA/RluA-like" evidence="10">
    <location>
        <begin position="12"/>
        <end position="173"/>
    </location>
</feature>